<accession>A0A7S4FSM6</accession>
<gene>
    <name evidence="1" type="ORF">EGYM00163_LOCUS22599</name>
</gene>
<sequence>MRPVGHLLCPHRCGLAPMQHPIRTNARNAPLGLIPLHLPSHDKTAEEGRSVSRASSALYCTQNSLTTGLHWSPIGGSQQHLCIRPSVPIPPAPISFAEHFQTNSPRFLFLF</sequence>
<reference evidence="1" key="1">
    <citation type="submission" date="2021-01" db="EMBL/GenBank/DDBJ databases">
        <authorList>
            <person name="Corre E."/>
            <person name="Pelletier E."/>
            <person name="Niang G."/>
            <person name="Scheremetjew M."/>
            <person name="Finn R."/>
            <person name="Kale V."/>
            <person name="Holt S."/>
            <person name="Cochrane G."/>
            <person name="Meng A."/>
            <person name="Brown T."/>
            <person name="Cohen L."/>
        </authorList>
    </citation>
    <scope>NUCLEOTIDE SEQUENCE</scope>
    <source>
        <strain evidence="1">CCMP1594</strain>
    </source>
</reference>
<proteinExistence type="predicted"/>
<dbReference type="AlphaFoldDB" id="A0A7S4FSM6"/>
<evidence type="ECO:0000313" key="1">
    <source>
        <dbReference type="EMBL" id="CAE0811451.1"/>
    </source>
</evidence>
<name>A0A7S4FSM6_9EUGL</name>
<protein>
    <submittedName>
        <fullName evidence="1">Uncharacterized protein</fullName>
    </submittedName>
</protein>
<dbReference type="EMBL" id="HBJA01064030">
    <property type="protein sequence ID" value="CAE0811451.1"/>
    <property type="molecule type" value="Transcribed_RNA"/>
</dbReference>
<organism evidence="1">
    <name type="scientific">Eutreptiella gymnastica</name>
    <dbReference type="NCBI Taxonomy" id="73025"/>
    <lineage>
        <taxon>Eukaryota</taxon>
        <taxon>Discoba</taxon>
        <taxon>Euglenozoa</taxon>
        <taxon>Euglenida</taxon>
        <taxon>Spirocuta</taxon>
        <taxon>Euglenophyceae</taxon>
        <taxon>Eutreptiales</taxon>
        <taxon>Eutreptiaceae</taxon>
        <taxon>Eutreptiella</taxon>
    </lineage>
</organism>